<evidence type="ECO:0000313" key="2">
    <source>
        <dbReference type="Proteomes" id="UP001432146"/>
    </source>
</evidence>
<sequence length="132" mass="15660">MEISKLVAYSSLSTCQLKRKDVKNFVRSSRVIEDRPTSTKVAKRKDVWMLAERTPEMDVERSRVELREKQSRGTITAMERRFHRWIGERRSFRRGDRRVKFAFTRIELRGLVFQTWTLAAKIHPLLLPGANR</sequence>
<evidence type="ECO:0000313" key="1">
    <source>
        <dbReference type="EMBL" id="KAK9307756.1"/>
    </source>
</evidence>
<dbReference type="AlphaFoldDB" id="A0AAW1ADG5"/>
<protein>
    <submittedName>
        <fullName evidence="1">Uncharacterized protein</fullName>
    </submittedName>
</protein>
<comment type="caution">
    <text evidence="1">The sequence shown here is derived from an EMBL/GenBank/DDBJ whole genome shotgun (WGS) entry which is preliminary data.</text>
</comment>
<proteinExistence type="predicted"/>
<keyword evidence="2" id="KW-1185">Reference proteome</keyword>
<dbReference type="EMBL" id="JAWNGG020000026">
    <property type="protein sequence ID" value="KAK9307756.1"/>
    <property type="molecule type" value="Genomic_DNA"/>
</dbReference>
<organism evidence="1 2">
    <name type="scientific">Tetragonisca angustula</name>
    <dbReference type="NCBI Taxonomy" id="166442"/>
    <lineage>
        <taxon>Eukaryota</taxon>
        <taxon>Metazoa</taxon>
        <taxon>Ecdysozoa</taxon>
        <taxon>Arthropoda</taxon>
        <taxon>Hexapoda</taxon>
        <taxon>Insecta</taxon>
        <taxon>Pterygota</taxon>
        <taxon>Neoptera</taxon>
        <taxon>Endopterygota</taxon>
        <taxon>Hymenoptera</taxon>
        <taxon>Apocrita</taxon>
        <taxon>Aculeata</taxon>
        <taxon>Apoidea</taxon>
        <taxon>Anthophila</taxon>
        <taxon>Apidae</taxon>
        <taxon>Tetragonisca</taxon>
    </lineage>
</organism>
<name>A0AAW1ADG5_9HYME</name>
<accession>A0AAW1ADG5</accession>
<gene>
    <name evidence="1" type="ORF">QLX08_001999</name>
</gene>
<reference evidence="1 2" key="1">
    <citation type="submission" date="2024-05" db="EMBL/GenBank/DDBJ databases">
        <title>The nuclear and mitochondrial genome assemblies of Tetragonisca angustula (Apidae: Meliponini), a tiny yet remarkable pollinator in the Neotropics.</title>
        <authorList>
            <person name="Ferrari R."/>
            <person name="Ricardo P.C."/>
            <person name="Dias F.C."/>
            <person name="Araujo N.S."/>
            <person name="Soares D.O."/>
            <person name="Zhou Q.-S."/>
            <person name="Zhu C.-D."/>
            <person name="Coutinho L."/>
            <person name="Airas M.C."/>
            <person name="Batista T.M."/>
        </authorList>
    </citation>
    <scope>NUCLEOTIDE SEQUENCE [LARGE SCALE GENOMIC DNA]</scope>
    <source>
        <strain evidence="1">ASF017062</strain>
        <tissue evidence="1">Abdomen</tissue>
    </source>
</reference>
<dbReference type="Proteomes" id="UP001432146">
    <property type="component" value="Unassembled WGS sequence"/>
</dbReference>